<dbReference type="InterPro" id="IPR045584">
    <property type="entry name" value="Pilin-like"/>
</dbReference>
<dbReference type="EMBL" id="CP015108">
    <property type="protein sequence ID" value="ARF13099.1"/>
    <property type="molecule type" value="Genomic_DNA"/>
</dbReference>
<gene>
    <name evidence="6" type="ORF">SporoS204_02230</name>
</gene>
<evidence type="ECO:0000256" key="5">
    <source>
        <dbReference type="SAM" id="Phobius"/>
    </source>
</evidence>
<evidence type="ECO:0000256" key="1">
    <source>
        <dbReference type="ARBA" id="ARBA00004241"/>
    </source>
</evidence>
<organism evidence="6 7">
    <name type="scientific">Sporosarcina ureae</name>
    <dbReference type="NCBI Taxonomy" id="1571"/>
    <lineage>
        <taxon>Bacteria</taxon>
        <taxon>Bacillati</taxon>
        <taxon>Bacillota</taxon>
        <taxon>Bacilli</taxon>
        <taxon>Bacillales</taxon>
        <taxon>Caryophanaceae</taxon>
        <taxon>Sporosarcina</taxon>
    </lineage>
</organism>
<keyword evidence="5" id="KW-0812">Transmembrane</keyword>
<comment type="subcellular location">
    <subcellularLocation>
        <location evidence="1">Cell surface</location>
    </subcellularLocation>
</comment>
<sequence>MKKFLQKKLNQKGLTLVELLAVIVILGIIAAIAVPAIGNIITNTKYNAAKADAINTLNAANMYFTEDNTATAASEVTVVQLKDNGYLDSYGTLTKETKVVNSSPRKINGAASYGDGKSVKLDNTLEEINDDNQKGSTTPETIKVP</sequence>
<evidence type="ECO:0000256" key="2">
    <source>
        <dbReference type="ARBA" id="ARBA00022481"/>
    </source>
</evidence>
<evidence type="ECO:0000313" key="7">
    <source>
        <dbReference type="Proteomes" id="UP000192486"/>
    </source>
</evidence>
<dbReference type="RefSeq" id="WP_029053683.1">
    <property type="nucleotide sequence ID" value="NZ_CP015108.1"/>
</dbReference>
<keyword evidence="2" id="KW-0488">Methylation</keyword>
<keyword evidence="7" id="KW-1185">Reference proteome</keyword>
<evidence type="ECO:0000313" key="6">
    <source>
        <dbReference type="EMBL" id="ARF13099.1"/>
    </source>
</evidence>
<name>A0ABM6JSS7_SPOUR</name>
<feature type="region of interest" description="Disordered" evidence="4">
    <location>
        <begin position="126"/>
        <end position="145"/>
    </location>
</feature>
<dbReference type="Gene3D" id="3.30.700.10">
    <property type="entry name" value="Glycoprotein, Type 4 Pilin"/>
    <property type="match status" value="1"/>
</dbReference>
<evidence type="ECO:0008006" key="8">
    <source>
        <dbReference type="Google" id="ProtNLM"/>
    </source>
</evidence>
<dbReference type="SUPFAM" id="SSF54523">
    <property type="entry name" value="Pili subunits"/>
    <property type="match status" value="1"/>
</dbReference>
<dbReference type="PROSITE" id="PS00409">
    <property type="entry name" value="PROKAR_NTER_METHYL"/>
    <property type="match status" value="1"/>
</dbReference>
<feature type="compositionally biased region" description="Polar residues" evidence="4">
    <location>
        <begin position="134"/>
        <end position="145"/>
    </location>
</feature>
<accession>A0ABM6JSS7</accession>
<keyword evidence="5" id="KW-1133">Transmembrane helix</keyword>
<keyword evidence="3" id="KW-0178">Competence</keyword>
<dbReference type="PRINTS" id="PR00813">
    <property type="entry name" value="BCTERIALGSPG"/>
</dbReference>
<evidence type="ECO:0000256" key="3">
    <source>
        <dbReference type="ARBA" id="ARBA00023287"/>
    </source>
</evidence>
<proteinExistence type="predicted"/>
<dbReference type="InterPro" id="IPR000983">
    <property type="entry name" value="Bac_GSPG_pilin"/>
</dbReference>
<protein>
    <recommendedName>
        <fullName evidence="8">Tfp assembly type protein</fullName>
    </recommendedName>
</protein>
<evidence type="ECO:0000256" key="4">
    <source>
        <dbReference type="SAM" id="MobiDB-lite"/>
    </source>
</evidence>
<reference evidence="6 7" key="1">
    <citation type="submission" date="2016-04" db="EMBL/GenBank/DDBJ databases">
        <title>Comparative Genomics and Epigenetics of Sporosarcina ureae.</title>
        <authorList>
            <person name="Oliver A.S."/>
            <person name="Cooper K.K."/>
        </authorList>
    </citation>
    <scope>NUCLEOTIDE SEQUENCE [LARGE SCALE GENOMIC DNA]</scope>
    <source>
        <strain evidence="6 7">S204</strain>
    </source>
</reference>
<dbReference type="Pfam" id="PF07963">
    <property type="entry name" value="N_methyl"/>
    <property type="match status" value="1"/>
</dbReference>
<dbReference type="NCBIfam" id="TIGR02532">
    <property type="entry name" value="IV_pilin_GFxxxE"/>
    <property type="match status" value="1"/>
</dbReference>
<feature type="transmembrane region" description="Helical" evidence="5">
    <location>
        <begin position="12"/>
        <end position="37"/>
    </location>
</feature>
<dbReference type="InterPro" id="IPR012902">
    <property type="entry name" value="N_methyl_site"/>
</dbReference>
<keyword evidence="5" id="KW-0472">Membrane</keyword>
<dbReference type="Proteomes" id="UP000192486">
    <property type="component" value="Chromosome"/>
</dbReference>